<evidence type="ECO:0000256" key="1">
    <source>
        <dbReference type="ARBA" id="ARBA00022614"/>
    </source>
</evidence>
<keyword evidence="1" id="KW-0433">Leucine-rich repeat</keyword>
<organism evidence="7 8">
    <name type="scientific">Rhynchophorus ferrugineus</name>
    <name type="common">Red palm weevil</name>
    <name type="synonym">Curculio ferrugineus</name>
    <dbReference type="NCBI Taxonomy" id="354439"/>
    <lineage>
        <taxon>Eukaryota</taxon>
        <taxon>Metazoa</taxon>
        <taxon>Ecdysozoa</taxon>
        <taxon>Arthropoda</taxon>
        <taxon>Hexapoda</taxon>
        <taxon>Insecta</taxon>
        <taxon>Pterygota</taxon>
        <taxon>Neoptera</taxon>
        <taxon>Endopterygota</taxon>
        <taxon>Coleoptera</taxon>
        <taxon>Polyphaga</taxon>
        <taxon>Cucujiformia</taxon>
        <taxon>Curculionidae</taxon>
        <taxon>Dryophthorinae</taxon>
        <taxon>Rhynchophorus</taxon>
    </lineage>
</organism>
<comment type="caution">
    <text evidence="7">The sequence shown here is derived from an EMBL/GenBank/DDBJ whole genome shotgun (WGS) entry which is preliminary data.</text>
</comment>
<gene>
    <name evidence="7" type="ORF">GWI33_014485</name>
</gene>
<keyword evidence="4" id="KW-0472">Membrane</keyword>
<keyword evidence="2 5" id="KW-0732">Signal</keyword>
<dbReference type="Proteomes" id="UP000625711">
    <property type="component" value="Unassembled WGS sequence"/>
</dbReference>
<keyword evidence="4" id="KW-1133">Transmembrane helix</keyword>
<dbReference type="SUPFAM" id="SSF52058">
    <property type="entry name" value="L domain-like"/>
    <property type="match status" value="1"/>
</dbReference>
<dbReference type="InterPro" id="IPR026906">
    <property type="entry name" value="LRR_5"/>
</dbReference>
<dbReference type="EMBL" id="JAACXV010013700">
    <property type="protein sequence ID" value="KAF7272776.1"/>
    <property type="molecule type" value="Genomic_DNA"/>
</dbReference>
<keyword evidence="4" id="KW-0812">Transmembrane</keyword>
<dbReference type="SMART" id="SM00369">
    <property type="entry name" value="LRR_TYP"/>
    <property type="match status" value="3"/>
</dbReference>
<evidence type="ECO:0000256" key="3">
    <source>
        <dbReference type="ARBA" id="ARBA00022737"/>
    </source>
</evidence>
<evidence type="ECO:0000313" key="7">
    <source>
        <dbReference type="EMBL" id="KAF7272776.1"/>
    </source>
</evidence>
<keyword evidence="8" id="KW-1185">Reference proteome</keyword>
<evidence type="ECO:0000256" key="2">
    <source>
        <dbReference type="ARBA" id="ARBA00022729"/>
    </source>
</evidence>
<dbReference type="Gene3D" id="3.80.10.10">
    <property type="entry name" value="Ribonuclease Inhibitor"/>
    <property type="match status" value="2"/>
</dbReference>
<evidence type="ECO:0000256" key="5">
    <source>
        <dbReference type="SAM" id="SignalP"/>
    </source>
</evidence>
<feature type="chain" id="PRO_5033041670" description="LRRCT domain-containing protein" evidence="5">
    <location>
        <begin position="20"/>
        <end position="462"/>
    </location>
</feature>
<dbReference type="Pfam" id="PF13306">
    <property type="entry name" value="LRR_5"/>
    <property type="match status" value="1"/>
</dbReference>
<dbReference type="PANTHER" id="PTHR24369:SF210">
    <property type="entry name" value="CHAOPTIN-RELATED"/>
    <property type="match status" value="1"/>
</dbReference>
<dbReference type="InterPro" id="IPR003591">
    <property type="entry name" value="Leu-rich_rpt_typical-subtyp"/>
</dbReference>
<feature type="transmembrane region" description="Helical" evidence="4">
    <location>
        <begin position="413"/>
        <end position="433"/>
    </location>
</feature>
<accession>A0A834M920</accession>
<protein>
    <recommendedName>
        <fullName evidence="6">LRRCT domain-containing protein</fullName>
    </recommendedName>
</protein>
<dbReference type="InterPro" id="IPR000483">
    <property type="entry name" value="Cys-rich_flank_reg_C"/>
</dbReference>
<dbReference type="OrthoDB" id="1687175at2759"/>
<dbReference type="InterPro" id="IPR032675">
    <property type="entry name" value="LRR_dom_sf"/>
</dbReference>
<evidence type="ECO:0000259" key="6">
    <source>
        <dbReference type="SMART" id="SM00082"/>
    </source>
</evidence>
<sequence>MFLRLFSFIFLLYFRGIFANDLLCSNGTVSGKCLCVKVTNRETQLPSTRVDCSGLDLKIFPSSFQFPDDLYDLHFLDLTLNEIEVLHYPSQAPSTIRHLTLAYNKINSIEVLFFDDFTNLRHLDLSHNDISSFEDSAVFSQLYELAYLDLSFNNIKDLPNSAFESAPLRYLDLSYNNLGLFLTLSKDVFSTTLGVSANITHLKLNNLELNDLHPEYFKSFNSLKHLEIMDNKFNDIPPVPYSVEHLDISGNNISYLSARYLNYHSLKVLRASRMPSLTSIHHYAFYNLPALEKLVVTDCPYLTEFTELAFGLASKALTTRLKSLILARNGITSLNATYKYIFRHLNEVDLLYNPLKCDCDLLWLQEFDKELFNGREIRCASPSGLRGKKILSLQEKDLIQCYPAIYGKSSHRVVIALLMIVIVFLIGLIFYLVKYPRSWLDPKHIGISPQSPYSIAPQEERH</sequence>
<evidence type="ECO:0000256" key="4">
    <source>
        <dbReference type="SAM" id="Phobius"/>
    </source>
</evidence>
<dbReference type="GO" id="GO:0005886">
    <property type="term" value="C:plasma membrane"/>
    <property type="evidence" value="ECO:0007669"/>
    <property type="project" value="TreeGrafter"/>
</dbReference>
<feature type="signal peptide" evidence="5">
    <location>
        <begin position="1"/>
        <end position="19"/>
    </location>
</feature>
<dbReference type="Pfam" id="PF13516">
    <property type="entry name" value="LRR_6"/>
    <property type="match status" value="2"/>
</dbReference>
<name>A0A834M920_RHYFE</name>
<dbReference type="InterPro" id="IPR050541">
    <property type="entry name" value="LRR_TM_domain-containing"/>
</dbReference>
<dbReference type="PANTHER" id="PTHR24369">
    <property type="entry name" value="ANTIGEN BSP, PUTATIVE-RELATED"/>
    <property type="match status" value="1"/>
</dbReference>
<dbReference type="InterPro" id="IPR001611">
    <property type="entry name" value="Leu-rich_rpt"/>
</dbReference>
<feature type="domain" description="LRRCT" evidence="6">
    <location>
        <begin position="353"/>
        <end position="402"/>
    </location>
</feature>
<keyword evidence="3" id="KW-0677">Repeat</keyword>
<dbReference type="PROSITE" id="PS51450">
    <property type="entry name" value="LRR"/>
    <property type="match status" value="2"/>
</dbReference>
<dbReference type="Pfam" id="PF13855">
    <property type="entry name" value="LRR_8"/>
    <property type="match status" value="1"/>
</dbReference>
<evidence type="ECO:0000313" key="8">
    <source>
        <dbReference type="Proteomes" id="UP000625711"/>
    </source>
</evidence>
<dbReference type="SMART" id="SM00082">
    <property type="entry name" value="LRRCT"/>
    <property type="match status" value="1"/>
</dbReference>
<reference evidence="7" key="1">
    <citation type="submission" date="2020-08" db="EMBL/GenBank/DDBJ databases">
        <title>Genome sequencing and assembly of the red palm weevil Rhynchophorus ferrugineus.</title>
        <authorList>
            <person name="Dias G.B."/>
            <person name="Bergman C.M."/>
            <person name="Manee M."/>
        </authorList>
    </citation>
    <scope>NUCLEOTIDE SEQUENCE</scope>
    <source>
        <strain evidence="7">AA-2017</strain>
        <tissue evidence="7">Whole larva</tissue>
    </source>
</reference>
<proteinExistence type="predicted"/>
<dbReference type="AlphaFoldDB" id="A0A834M920"/>